<organism evidence="2 3">
    <name type="scientific">Podospora aff. communis PSN243</name>
    <dbReference type="NCBI Taxonomy" id="3040156"/>
    <lineage>
        <taxon>Eukaryota</taxon>
        <taxon>Fungi</taxon>
        <taxon>Dikarya</taxon>
        <taxon>Ascomycota</taxon>
        <taxon>Pezizomycotina</taxon>
        <taxon>Sordariomycetes</taxon>
        <taxon>Sordariomycetidae</taxon>
        <taxon>Sordariales</taxon>
        <taxon>Podosporaceae</taxon>
        <taxon>Podospora</taxon>
    </lineage>
</organism>
<reference evidence="2" key="2">
    <citation type="submission" date="2023-05" db="EMBL/GenBank/DDBJ databases">
        <authorList>
            <consortium name="Lawrence Berkeley National Laboratory"/>
            <person name="Steindorff A."/>
            <person name="Hensen N."/>
            <person name="Bonometti L."/>
            <person name="Westerberg I."/>
            <person name="Brannstrom I.O."/>
            <person name="Guillou S."/>
            <person name="Cros-Aarteil S."/>
            <person name="Calhoun S."/>
            <person name="Haridas S."/>
            <person name="Kuo A."/>
            <person name="Mondo S."/>
            <person name="Pangilinan J."/>
            <person name="Riley R."/>
            <person name="Labutti K."/>
            <person name="Andreopoulos B."/>
            <person name="Lipzen A."/>
            <person name="Chen C."/>
            <person name="Yanf M."/>
            <person name="Daum C."/>
            <person name="Ng V."/>
            <person name="Clum A."/>
            <person name="Ohm R."/>
            <person name="Martin F."/>
            <person name="Silar P."/>
            <person name="Natvig D."/>
            <person name="Lalanne C."/>
            <person name="Gautier V."/>
            <person name="Ament-Velasquez S.L."/>
            <person name="Kruys A."/>
            <person name="Hutchinson M.I."/>
            <person name="Powell A.J."/>
            <person name="Barry K."/>
            <person name="Miller A.N."/>
            <person name="Grigoriev I.V."/>
            <person name="Debuchy R."/>
            <person name="Gladieux P."/>
            <person name="Thoren M.H."/>
            <person name="Johannesson H."/>
        </authorList>
    </citation>
    <scope>NUCLEOTIDE SEQUENCE</scope>
    <source>
        <strain evidence="2">PSN243</strain>
    </source>
</reference>
<dbReference type="EMBL" id="MU865940">
    <property type="protein sequence ID" value="KAK4448933.1"/>
    <property type="molecule type" value="Genomic_DNA"/>
</dbReference>
<gene>
    <name evidence="2" type="ORF">QBC34DRAFT_380782</name>
</gene>
<name>A0AAV9GNM4_9PEZI</name>
<dbReference type="Proteomes" id="UP001321760">
    <property type="component" value="Unassembled WGS sequence"/>
</dbReference>
<proteinExistence type="predicted"/>
<accession>A0AAV9GNM4</accession>
<comment type="caution">
    <text evidence="2">The sequence shown here is derived from an EMBL/GenBank/DDBJ whole genome shotgun (WGS) entry which is preliminary data.</text>
</comment>
<keyword evidence="3" id="KW-1185">Reference proteome</keyword>
<sequence>MSNVLIFMSRMKAIEPRATCSASCHVLGALTVMNWRPRKSYTLDEETKSFDENKTGTIYVITVINTIERKTTVITSQTGVYDGYTPPLTNSHGTMMEVYTYTFRGQVKETTIAYPTPFFEWPDSYGVQRFSDDTGECVGANSTVDITVEPQPHGPFSVDTKDPLGWGKAFGLDMMGGKIFQTNIGLLPDPTLVPHAEIKTCRPSPNTAADFLAYFRGSWKVVAVPSTVLEGRDSGEITGVVTGGPKDTQKPPSQTQRAPDASATVTSAISSAGMMARPDIAIQGLGFALITFVLGGY</sequence>
<reference evidence="2" key="1">
    <citation type="journal article" date="2023" name="Mol. Phylogenet. Evol.">
        <title>Genome-scale phylogeny and comparative genomics of the fungal order Sordariales.</title>
        <authorList>
            <person name="Hensen N."/>
            <person name="Bonometti L."/>
            <person name="Westerberg I."/>
            <person name="Brannstrom I.O."/>
            <person name="Guillou S."/>
            <person name="Cros-Aarteil S."/>
            <person name="Calhoun S."/>
            <person name="Haridas S."/>
            <person name="Kuo A."/>
            <person name="Mondo S."/>
            <person name="Pangilinan J."/>
            <person name="Riley R."/>
            <person name="LaButti K."/>
            <person name="Andreopoulos B."/>
            <person name="Lipzen A."/>
            <person name="Chen C."/>
            <person name="Yan M."/>
            <person name="Daum C."/>
            <person name="Ng V."/>
            <person name="Clum A."/>
            <person name="Steindorff A."/>
            <person name="Ohm R.A."/>
            <person name="Martin F."/>
            <person name="Silar P."/>
            <person name="Natvig D.O."/>
            <person name="Lalanne C."/>
            <person name="Gautier V."/>
            <person name="Ament-Velasquez S.L."/>
            <person name="Kruys A."/>
            <person name="Hutchinson M.I."/>
            <person name="Powell A.J."/>
            <person name="Barry K."/>
            <person name="Miller A.N."/>
            <person name="Grigoriev I.V."/>
            <person name="Debuchy R."/>
            <person name="Gladieux P."/>
            <person name="Hiltunen Thoren M."/>
            <person name="Johannesson H."/>
        </authorList>
    </citation>
    <scope>NUCLEOTIDE SEQUENCE</scope>
    <source>
        <strain evidence="2">PSN243</strain>
    </source>
</reference>
<feature type="region of interest" description="Disordered" evidence="1">
    <location>
        <begin position="235"/>
        <end position="262"/>
    </location>
</feature>
<evidence type="ECO:0000313" key="2">
    <source>
        <dbReference type="EMBL" id="KAK4448933.1"/>
    </source>
</evidence>
<protein>
    <submittedName>
        <fullName evidence="2">Uncharacterized protein</fullName>
    </submittedName>
</protein>
<evidence type="ECO:0000256" key="1">
    <source>
        <dbReference type="SAM" id="MobiDB-lite"/>
    </source>
</evidence>
<dbReference type="AlphaFoldDB" id="A0AAV9GNM4"/>
<evidence type="ECO:0000313" key="3">
    <source>
        <dbReference type="Proteomes" id="UP001321760"/>
    </source>
</evidence>